<keyword evidence="3" id="KW-1185">Reference proteome</keyword>
<accession>A0A8S1LNC6</accession>
<evidence type="ECO:0000313" key="3">
    <source>
        <dbReference type="Proteomes" id="UP000692954"/>
    </source>
</evidence>
<proteinExistence type="predicted"/>
<evidence type="ECO:0000256" key="1">
    <source>
        <dbReference type="SAM" id="Coils"/>
    </source>
</evidence>
<feature type="coiled-coil region" evidence="1">
    <location>
        <begin position="70"/>
        <end position="153"/>
    </location>
</feature>
<dbReference type="EMBL" id="CAJJDN010000023">
    <property type="protein sequence ID" value="CAD8067935.1"/>
    <property type="molecule type" value="Genomic_DNA"/>
</dbReference>
<comment type="caution">
    <text evidence="2">The sequence shown here is derived from an EMBL/GenBank/DDBJ whole genome shotgun (WGS) entry which is preliminary data.</text>
</comment>
<name>A0A8S1LNC6_9CILI</name>
<sequence length="287" mass="33855">MKLQLQQLQQSEKESQIKIIQLEEQIIQLAQQQEKDDAKQQINFNKEILMEKELQLSKLDQLVTESNQKNLEQKQIIIEMKIQINSLEQELQQQKLTNQQHQERRATAFSEINRLEQQNQIQKQRINDQDLNINQLQSEIKQLQQQLMKQPKVNCEQNNMPTLNQSCSKNSMVEGNNLDSSRLSDVDTQISRTARATNLILNGLNYFKVRPQVIIQQTEDPNRKIAEKALQKQAEDLKFSLEQLYKSFISTLLLNQVNDEKFVKFEREINQCVKKTQDLNDNIEDFF</sequence>
<feature type="coiled-coil region" evidence="1">
    <location>
        <begin position="5"/>
        <end position="32"/>
    </location>
</feature>
<dbReference type="AlphaFoldDB" id="A0A8S1LNC6"/>
<organism evidence="2 3">
    <name type="scientific">Paramecium sonneborni</name>
    <dbReference type="NCBI Taxonomy" id="65129"/>
    <lineage>
        <taxon>Eukaryota</taxon>
        <taxon>Sar</taxon>
        <taxon>Alveolata</taxon>
        <taxon>Ciliophora</taxon>
        <taxon>Intramacronucleata</taxon>
        <taxon>Oligohymenophorea</taxon>
        <taxon>Peniculida</taxon>
        <taxon>Parameciidae</taxon>
        <taxon>Paramecium</taxon>
    </lineage>
</organism>
<protein>
    <submittedName>
        <fullName evidence="2">Uncharacterized protein</fullName>
    </submittedName>
</protein>
<keyword evidence="1" id="KW-0175">Coiled coil</keyword>
<gene>
    <name evidence="2" type="ORF">PSON_ATCC_30995.1.T0230289</name>
</gene>
<dbReference type="Proteomes" id="UP000692954">
    <property type="component" value="Unassembled WGS sequence"/>
</dbReference>
<evidence type="ECO:0000313" key="2">
    <source>
        <dbReference type="EMBL" id="CAD8067935.1"/>
    </source>
</evidence>
<reference evidence="2" key="1">
    <citation type="submission" date="2021-01" db="EMBL/GenBank/DDBJ databases">
        <authorList>
            <consortium name="Genoscope - CEA"/>
            <person name="William W."/>
        </authorList>
    </citation>
    <scope>NUCLEOTIDE SEQUENCE</scope>
</reference>